<dbReference type="AlphaFoldDB" id="A0A6A2YJG1"/>
<comment type="caution">
    <text evidence="1">The sequence shown here is derived from an EMBL/GenBank/DDBJ whole genome shotgun (WGS) entry which is preliminary data.</text>
</comment>
<evidence type="ECO:0000313" key="2">
    <source>
        <dbReference type="Proteomes" id="UP000436088"/>
    </source>
</evidence>
<evidence type="ECO:0000313" key="1">
    <source>
        <dbReference type="EMBL" id="KAE8676414.1"/>
    </source>
</evidence>
<dbReference type="PANTHER" id="PTHR48146">
    <property type="entry name" value="K-STIMULATED PYROPHOSPHATE-ENERGIZED SODIUM PUMP PROTEIN"/>
    <property type="match status" value="1"/>
</dbReference>
<gene>
    <name evidence="1" type="ORF">F3Y22_tig00111614pilonHSYRG00095</name>
</gene>
<keyword evidence="2" id="KW-1185">Reference proteome</keyword>
<sequence>MQHRVEASSRPRSSAYLNALSLEIQKKLKRLFEVQLDDADVQLRYASALVQGAANVFWIDIQSNTRCFQSLYWYLLNEVALEPTRPRGICTFSCQGSYSFTTQVGFVLFPFETLILNNNVHINGYSFYDVLLYAVEKLKSFIKLCPTFPNASMVGGPADILIIELADQLQKLKVEPVVLHDLGQIKVLRGMELRIATSTRLKTCLYSFTSPGGPMYPTSAVRHAARDALDLLFPVINPS</sequence>
<dbReference type="EMBL" id="VEPZ02001383">
    <property type="protein sequence ID" value="KAE8676414.1"/>
    <property type="molecule type" value="Genomic_DNA"/>
</dbReference>
<reference evidence="1" key="1">
    <citation type="submission" date="2019-09" db="EMBL/GenBank/DDBJ databases">
        <title>Draft genome information of white flower Hibiscus syriacus.</title>
        <authorList>
            <person name="Kim Y.-M."/>
        </authorList>
    </citation>
    <scope>NUCLEOTIDE SEQUENCE [LARGE SCALE GENOMIC DNA]</scope>
    <source>
        <strain evidence="1">YM2019G1</strain>
    </source>
</reference>
<name>A0A6A2YJG1_HIBSY</name>
<proteinExistence type="predicted"/>
<dbReference type="PANTHER" id="PTHR48146:SF2">
    <property type="entry name" value="K-STIMULATED PYROPHOSPHATE-ENERGIZED SODIUM PUMP PROTEIN"/>
    <property type="match status" value="1"/>
</dbReference>
<dbReference type="Proteomes" id="UP000436088">
    <property type="component" value="Unassembled WGS sequence"/>
</dbReference>
<organism evidence="1 2">
    <name type="scientific">Hibiscus syriacus</name>
    <name type="common">Rose of Sharon</name>
    <dbReference type="NCBI Taxonomy" id="106335"/>
    <lineage>
        <taxon>Eukaryota</taxon>
        <taxon>Viridiplantae</taxon>
        <taxon>Streptophyta</taxon>
        <taxon>Embryophyta</taxon>
        <taxon>Tracheophyta</taxon>
        <taxon>Spermatophyta</taxon>
        <taxon>Magnoliopsida</taxon>
        <taxon>eudicotyledons</taxon>
        <taxon>Gunneridae</taxon>
        <taxon>Pentapetalae</taxon>
        <taxon>rosids</taxon>
        <taxon>malvids</taxon>
        <taxon>Malvales</taxon>
        <taxon>Malvaceae</taxon>
        <taxon>Malvoideae</taxon>
        <taxon>Hibiscus</taxon>
    </lineage>
</organism>
<protein>
    <submittedName>
        <fullName evidence="1">THO complex subunit 4-like isoform X1</fullName>
    </submittedName>
</protein>
<accession>A0A6A2YJG1</accession>